<dbReference type="AlphaFoldDB" id="A0A2X2YEA0"/>
<dbReference type="Proteomes" id="UP000250245">
    <property type="component" value="Unassembled WGS sequence"/>
</dbReference>
<dbReference type="InterPro" id="IPR003439">
    <property type="entry name" value="ABC_transporter-like_ATP-bd"/>
</dbReference>
<reference evidence="5 6" key="1">
    <citation type="submission" date="2018-06" db="EMBL/GenBank/DDBJ databases">
        <authorList>
            <consortium name="Pathogen Informatics"/>
            <person name="Doyle S."/>
        </authorList>
    </citation>
    <scope>NUCLEOTIDE SEQUENCE [LARGE SCALE GENOMIC DNA]</scope>
    <source>
        <strain evidence="5 6">NCTC11820</strain>
    </source>
</reference>
<organism evidence="5 6">
    <name type="scientific">Mobiluncus curtisii</name>
    <dbReference type="NCBI Taxonomy" id="2051"/>
    <lineage>
        <taxon>Bacteria</taxon>
        <taxon>Bacillati</taxon>
        <taxon>Actinomycetota</taxon>
        <taxon>Actinomycetes</taxon>
        <taxon>Actinomycetales</taxon>
        <taxon>Actinomycetaceae</taxon>
        <taxon>Mobiluncus</taxon>
    </lineage>
</organism>
<evidence type="ECO:0000256" key="3">
    <source>
        <dbReference type="ARBA" id="ARBA00022840"/>
    </source>
</evidence>
<gene>
    <name evidence="5" type="primary">potA_1</name>
    <name evidence="5" type="ORF">NCTC11820_00959</name>
</gene>
<dbReference type="SMART" id="SM00382">
    <property type="entry name" value="AAA"/>
    <property type="match status" value="1"/>
</dbReference>
<evidence type="ECO:0000259" key="4">
    <source>
        <dbReference type="PROSITE" id="PS50893"/>
    </source>
</evidence>
<dbReference type="GO" id="GO:0016887">
    <property type="term" value="F:ATP hydrolysis activity"/>
    <property type="evidence" value="ECO:0007669"/>
    <property type="project" value="InterPro"/>
</dbReference>
<dbReference type="GO" id="GO:0005524">
    <property type="term" value="F:ATP binding"/>
    <property type="evidence" value="ECO:0007669"/>
    <property type="project" value="UniProtKB-KW"/>
</dbReference>
<name>A0A2X2YEA0_9ACTO</name>
<accession>A0A2X2YEA0</accession>
<dbReference type="Gene3D" id="3.40.50.300">
    <property type="entry name" value="P-loop containing nucleotide triphosphate hydrolases"/>
    <property type="match status" value="1"/>
</dbReference>
<dbReference type="EC" id="3.6.3.31" evidence="5"/>
<dbReference type="PANTHER" id="PTHR42781:SF4">
    <property type="entry name" value="SPERMIDINE_PUTRESCINE IMPORT ATP-BINDING PROTEIN POTA"/>
    <property type="match status" value="1"/>
</dbReference>
<keyword evidence="2" id="KW-0547">Nucleotide-binding</keyword>
<keyword evidence="3 5" id="KW-0067">ATP-binding</keyword>
<dbReference type="Pfam" id="PF00005">
    <property type="entry name" value="ABC_tran"/>
    <property type="match status" value="1"/>
</dbReference>
<dbReference type="PROSITE" id="PS50893">
    <property type="entry name" value="ABC_TRANSPORTER_2"/>
    <property type="match status" value="1"/>
</dbReference>
<dbReference type="InterPro" id="IPR003593">
    <property type="entry name" value="AAA+_ATPase"/>
</dbReference>
<evidence type="ECO:0000313" key="5">
    <source>
        <dbReference type="EMBL" id="SQB64608.1"/>
    </source>
</evidence>
<protein>
    <submittedName>
        <fullName evidence="5">Spermidine/putrescine import ATP-binding protein PotA</fullName>
        <ecNumber evidence="5">3.6.3.31</ecNumber>
    </submittedName>
</protein>
<dbReference type="InterPro" id="IPR050093">
    <property type="entry name" value="ABC_SmlMolc_Importer"/>
</dbReference>
<keyword evidence="1" id="KW-0813">Transport</keyword>
<keyword evidence="5" id="KW-0378">Hydrolase</keyword>
<sequence>MNETAHPGLCLRQITFSYPPNRRGEKPVPILQSVNLDVKRGEIMVLLGPSGCGKSTLLQIVAGLLSADSGTLTWDGVNQQPVPTHRRGFAMLFQDCQLFANRNVERNVGYALELRRPRPRKTEIAHTVAEMLQLVRLKGMEKRRVDTLSGGQAGRVALARALAARPKLLLLDEPLSALDEQLKYELAAEIRDIVKRSQITAVYVTHDQAEASLVADRVGIMLAGVIRQTGTLDELKAHPDTREVAKFLGVSFPSR</sequence>
<feature type="domain" description="ABC transporter" evidence="4">
    <location>
        <begin position="9"/>
        <end position="248"/>
    </location>
</feature>
<dbReference type="EMBL" id="UASJ01000001">
    <property type="protein sequence ID" value="SQB64608.1"/>
    <property type="molecule type" value="Genomic_DNA"/>
</dbReference>
<dbReference type="SUPFAM" id="SSF52540">
    <property type="entry name" value="P-loop containing nucleoside triphosphate hydrolases"/>
    <property type="match status" value="1"/>
</dbReference>
<dbReference type="PANTHER" id="PTHR42781">
    <property type="entry name" value="SPERMIDINE/PUTRESCINE IMPORT ATP-BINDING PROTEIN POTA"/>
    <property type="match status" value="1"/>
</dbReference>
<evidence type="ECO:0000313" key="6">
    <source>
        <dbReference type="Proteomes" id="UP000250245"/>
    </source>
</evidence>
<evidence type="ECO:0000256" key="2">
    <source>
        <dbReference type="ARBA" id="ARBA00022741"/>
    </source>
</evidence>
<dbReference type="InterPro" id="IPR027417">
    <property type="entry name" value="P-loop_NTPase"/>
</dbReference>
<evidence type="ECO:0000256" key="1">
    <source>
        <dbReference type="ARBA" id="ARBA00022448"/>
    </source>
</evidence>
<proteinExistence type="predicted"/>